<organism evidence="2">
    <name type="scientific">Pithovirus LCPAC401</name>
    <dbReference type="NCBI Taxonomy" id="2506595"/>
    <lineage>
        <taxon>Viruses</taxon>
        <taxon>Pithoviruses</taxon>
    </lineage>
</organism>
<reference evidence="2" key="1">
    <citation type="journal article" date="2019" name="MBio">
        <title>Virus Genomes from Deep Sea Sediments Expand the Ocean Megavirome and Support Independent Origins of Viral Gigantism.</title>
        <authorList>
            <person name="Backstrom D."/>
            <person name="Yutin N."/>
            <person name="Jorgensen S.L."/>
            <person name="Dharamshi J."/>
            <person name="Homa F."/>
            <person name="Zaremba-Niedwiedzka K."/>
            <person name="Spang A."/>
            <person name="Wolf Y.I."/>
            <person name="Koonin E.V."/>
            <person name="Ettema T.J."/>
        </authorList>
    </citation>
    <scope>NUCLEOTIDE SEQUENCE</scope>
</reference>
<name>A0A481ZCQ1_9VIRU</name>
<proteinExistence type="predicted"/>
<evidence type="ECO:0000256" key="1">
    <source>
        <dbReference type="SAM" id="MobiDB-lite"/>
    </source>
</evidence>
<gene>
    <name evidence="2" type="ORF">LCPAC401_00790</name>
</gene>
<sequence>MRFVINDTVFDINPKDLSTGSTLATIYEGDPYANEFRINNSSMSSESIQLVIDVINKDITHHKLLASDINWEDLIHTVNYLNLRVSIDFIYPLFLTIEDRIEWYRTCETRQTHICGYSEDESKYVFGGVKEEEELIYVSYDDMKIRDSDYDVIDKSNFREAINTPLSSKNVDIIFEELSLVPNLFVAGGYPLAKFDRKHRGLWSDIDIFAYGDNSLEHIKEGVRICIEIANEKRTDYHLPVRTRYSITIPIVLEVDYGRHELLIQFILIKSQNKSQILNRFDIDASCIGFDIGERSKFLVLPRFIRAFETRTNITDPTRQSPTYIKRLAKYAGKGFNIAVPGFELDKIKLSPNIMKQFVEFTAWDRNKGLKNMNLTGLQGLVTSAFAKSNMTKGRLTTPEEISDYGYVTTHNVLFSVNRLAIGDKPFVLNKGSPISFVVGDVLNEGSRPFEIEAIPQHSFEINIFTYVPKYPIIELIDDDPQNGMIGSIHQVKSSFYGEYYGIVTKSQAPIRSVSPPRKSFRSLRAPITISRETQTSPLKRSSKISKPIIRSSRIRSSSRSRIVSRSREISKPISRPSRIRTPSKFRVSSKSRIVSRSPEIGKPSRIRLSSKSRSPHRTSIIRPREGVQRKLERNRVKLMVTHK</sequence>
<accession>A0A481ZCQ1</accession>
<dbReference type="EMBL" id="MK500577">
    <property type="protein sequence ID" value="QBK92441.1"/>
    <property type="molecule type" value="Genomic_DNA"/>
</dbReference>
<feature type="compositionally biased region" description="Basic residues" evidence="1">
    <location>
        <begin position="553"/>
        <end position="565"/>
    </location>
</feature>
<feature type="compositionally biased region" description="Basic residues" evidence="1">
    <location>
        <begin position="605"/>
        <end position="617"/>
    </location>
</feature>
<feature type="compositionally biased region" description="Basic residues" evidence="1">
    <location>
        <begin position="578"/>
        <end position="590"/>
    </location>
</feature>
<protein>
    <submittedName>
        <fullName evidence="2">APC basic domain protein</fullName>
    </submittedName>
</protein>
<feature type="region of interest" description="Disordered" evidence="1">
    <location>
        <begin position="512"/>
        <end position="626"/>
    </location>
</feature>
<evidence type="ECO:0000313" key="2">
    <source>
        <dbReference type="EMBL" id="QBK92441.1"/>
    </source>
</evidence>